<gene>
    <name evidence="1" type="ORF">METZ01_LOCUS407825</name>
</gene>
<dbReference type="EMBL" id="UINC01157790">
    <property type="protein sequence ID" value="SVD54971.1"/>
    <property type="molecule type" value="Genomic_DNA"/>
</dbReference>
<accession>A0A382W9Y2</accession>
<dbReference type="AlphaFoldDB" id="A0A382W9Y2"/>
<reference evidence="1" key="1">
    <citation type="submission" date="2018-05" db="EMBL/GenBank/DDBJ databases">
        <authorList>
            <person name="Lanie J.A."/>
            <person name="Ng W.-L."/>
            <person name="Kazmierczak K.M."/>
            <person name="Andrzejewski T.M."/>
            <person name="Davidsen T.M."/>
            <person name="Wayne K.J."/>
            <person name="Tettelin H."/>
            <person name="Glass J.I."/>
            <person name="Rusch D."/>
            <person name="Podicherti R."/>
            <person name="Tsui H.-C.T."/>
            <person name="Winkler M.E."/>
        </authorList>
    </citation>
    <scope>NUCLEOTIDE SEQUENCE</scope>
</reference>
<proteinExistence type="predicted"/>
<evidence type="ECO:0000313" key="1">
    <source>
        <dbReference type="EMBL" id="SVD54971.1"/>
    </source>
</evidence>
<organism evidence="1">
    <name type="scientific">marine metagenome</name>
    <dbReference type="NCBI Taxonomy" id="408172"/>
    <lineage>
        <taxon>unclassified sequences</taxon>
        <taxon>metagenomes</taxon>
        <taxon>ecological metagenomes</taxon>
    </lineage>
</organism>
<protein>
    <submittedName>
        <fullName evidence="1">Uncharacterized protein</fullName>
    </submittedName>
</protein>
<name>A0A382W9Y2_9ZZZZ</name>
<sequence>MHLPLDVLFRLNEKFGLNWDKDRELLDQKIDELSDSSKTPMEFMKELIGLVDIEPTNVTGEGVEVVSVTDGDIDSIGRAVIE</sequence>